<dbReference type="InterPro" id="IPR009492">
    <property type="entry name" value="TniQ"/>
</dbReference>
<organism evidence="2">
    <name type="scientific">Shewanella frigidimarina</name>
    <dbReference type="NCBI Taxonomy" id="56812"/>
    <lineage>
        <taxon>Bacteria</taxon>
        <taxon>Pseudomonadati</taxon>
        <taxon>Pseudomonadota</taxon>
        <taxon>Gammaproteobacteria</taxon>
        <taxon>Alteromonadales</taxon>
        <taxon>Shewanellaceae</taxon>
        <taxon>Shewanella</taxon>
    </lineage>
</organism>
<evidence type="ECO:0000259" key="1">
    <source>
        <dbReference type="Pfam" id="PF06527"/>
    </source>
</evidence>
<proteinExistence type="predicted"/>
<dbReference type="Pfam" id="PF06527">
    <property type="entry name" value="TniQ"/>
    <property type="match status" value="1"/>
</dbReference>
<dbReference type="Proteomes" id="UP000055702">
    <property type="component" value="Unassembled WGS sequence"/>
</dbReference>
<reference evidence="2 3" key="1">
    <citation type="submission" date="2016-01" db="EMBL/GenBank/DDBJ databases">
        <title>Draft genome of the antarctic isolate Shewanella frigidimarina Ag06-30.</title>
        <authorList>
            <person name="Parmeciano Di Noto G."/>
            <person name="Vazquez S."/>
            <person name="Mac Cormack W."/>
            <person name="Iriarte A."/>
            <person name="Quiroga C."/>
        </authorList>
    </citation>
    <scope>NUCLEOTIDE SEQUENCE [LARGE SCALE GENOMIC DNA]</scope>
    <source>
        <strain evidence="2 3">Ag06-30</strain>
    </source>
</reference>
<evidence type="ECO:0000313" key="3">
    <source>
        <dbReference type="Proteomes" id="UP000055702"/>
    </source>
</evidence>
<dbReference type="AlphaFoldDB" id="A0A106C2I3"/>
<evidence type="ECO:0000313" key="2">
    <source>
        <dbReference type="EMBL" id="KVX03044.1"/>
    </source>
</evidence>
<dbReference type="EMBL" id="LRDC01000001">
    <property type="protein sequence ID" value="KVX03044.1"/>
    <property type="molecule type" value="Genomic_DNA"/>
</dbReference>
<feature type="domain" description="TniQ" evidence="1">
    <location>
        <begin position="3"/>
        <end position="116"/>
    </location>
</feature>
<gene>
    <name evidence="2" type="ORF">AWJ07_00235</name>
</gene>
<protein>
    <recommendedName>
        <fullName evidence="1">TniQ domain-containing protein</fullName>
    </recommendedName>
</protein>
<accession>A0A106C2I3</accession>
<sequence length="519" mass="61234">MLPIRLKPHKLESLNSYLCRLGTENGWGTLADFLTTMQIKQSRVDPNVNFEQLARLTRLPIDNFRLLQDEHYQQMPQRMFYTQSPRFCFFCIQTQPFIKRPHHDQSNVFCTEHQCEIVDSCPGCDTLFEWNAELLTQCTHCKQKWSELTIKTAFNVNYQDWIEASDVDQHLGLLHKAITLLIYPTDLDPVPLTHTFKVTNRYIIEAFNLLQRKYHQLWHTRCLKDRDYLAFFDKRLVLAPLTELMATAGLPDASTEQIQYWPTFTTIDRIDKHPDITVSLNDRVSSCKIKQMLGLTATQLSLFEDSGHFQSLYHVSSKSHKMYDMRQICNWLGVRMCQEEINYYPAISFNKLSLLNGIEFKTIIKAIHDGQFRFTLKRHEQHLTLMLAEDDVKAFISQHEVFETDEHKSQKWVASRLKIQLNAVKELIKPGLLAITRDRDINKDTLSVFLRKYSTLHRFCYLHSLQRQSVEKVMRDLNMMPVQRSQKCILLTHEQLADLLKKVEKQPHCYRLKHKKWVL</sequence>
<name>A0A106C2I3_SHEFR</name>
<comment type="caution">
    <text evidence="2">The sequence shown here is derived from an EMBL/GenBank/DDBJ whole genome shotgun (WGS) entry which is preliminary data.</text>
</comment>